<proteinExistence type="predicted"/>
<dbReference type="OrthoDB" id="2788050at2759"/>
<accession>A0A2K0VTK1</accession>
<reference evidence="2 3" key="1">
    <citation type="submission" date="2017-06" db="EMBL/GenBank/DDBJ databases">
        <title>Genome of Fusarium nygamai isolate CS10214.</title>
        <authorList>
            <person name="Gardiner D.M."/>
            <person name="Obanor F."/>
            <person name="Kazan K."/>
        </authorList>
    </citation>
    <scope>NUCLEOTIDE SEQUENCE [LARGE SCALE GENOMIC DNA]</scope>
    <source>
        <strain evidence="2 3">CS10214</strain>
    </source>
</reference>
<feature type="domain" description="Heterokaryon incompatibility" evidence="1">
    <location>
        <begin position="31"/>
        <end position="166"/>
    </location>
</feature>
<keyword evidence="3" id="KW-1185">Reference proteome</keyword>
<dbReference type="PANTHER" id="PTHR24148:SF64">
    <property type="entry name" value="HETEROKARYON INCOMPATIBILITY DOMAIN-CONTAINING PROTEIN"/>
    <property type="match status" value="1"/>
</dbReference>
<dbReference type="AlphaFoldDB" id="A0A2K0VTK1"/>
<sequence>MSGPKVRMCRFSASANLTLEFEKVDIQKSCYFAISHVWGSPDEIICRQVPELGNVKLHISERKLDFIKGNLRKHVGTSPFWMDILCISQNNRDEKAEVISHIPRIFAGATKVIAIREGDGLKPCCMTLLGDLGMNEFHTVFKHIHSDHLCENLTESFLERLWTLQELVLCRSIEFTSCEDWVPKKRTEDLMEATISCQQTFDRLRALAQAWVNPTQEPQISEEEEIRFMLAFFRNGTITRNQAPVVDRLMSPSEDKVLLQEVNSTRVATECQDFIFAVMPQYGWWQMNADDRKEMKVMEFSELFNKVQAKALEANHGFRGRFTRGMTESGPLDSNSAWLPSLQLPVPRYLGDFVKLLGGPCAPSSSGRQGAPLNRVIGYELDDNLPFEGVFQILKTSMETSNIAWKMAQLGELSAYGKFPPERFTILGLDECEDHETAEYQWLVCSEEGYFREMEQDVISAVSAMFSAVGLDQVGGPLFESQWNHYQRYLVAARPPLYRLGMMTVAAIIGCSIPLSALEWVWDRFSPVLLNLAKGQNVLGLVSKSYIRHLRCEVDGTLSSGQSRLMQFSWVRRGEGPMGGVDVVLVPASGCNLDEGGMCDSKGPVGIMSSFYCTNVPVDLT</sequence>
<comment type="caution">
    <text evidence="2">The sequence shown here is derived from an EMBL/GenBank/DDBJ whole genome shotgun (WGS) entry which is preliminary data.</text>
</comment>
<name>A0A2K0VTK1_GIBNY</name>
<evidence type="ECO:0000313" key="3">
    <source>
        <dbReference type="Proteomes" id="UP000236664"/>
    </source>
</evidence>
<organism evidence="2 3">
    <name type="scientific">Gibberella nygamai</name>
    <name type="common">Bean root rot disease fungus</name>
    <name type="synonym">Fusarium nygamai</name>
    <dbReference type="NCBI Taxonomy" id="42673"/>
    <lineage>
        <taxon>Eukaryota</taxon>
        <taxon>Fungi</taxon>
        <taxon>Dikarya</taxon>
        <taxon>Ascomycota</taxon>
        <taxon>Pezizomycotina</taxon>
        <taxon>Sordariomycetes</taxon>
        <taxon>Hypocreomycetidae</taxon>
        <taxon>Hypocreales</taxon>
        <taxon>Nectriaceae</taxon>
        <taxon>Fusarium</taxon>
        <taxon>Fusarium fujikuroi species complex</taxon>
    </lineage>
</organism>
<gene>
    <name evidence="2" type="ORF">FNYG_13309</name>
</gene>
<dbReference type="EMBL" id="MTQA01000276">
    <property type="protein sequence ID" value="PNP73352.1"/>
    <property type="molecule type" value="Genomic_DNA"/>
</dbReference>
<dbReference type="InterPro" id="IPR052895">
    <property type="entry name" value="HetReg/Transcr_Mod"/>
</dbReference>
<dbReference type="Pfam" id="PF06985">
    <property type="entry name" value="HET"/>
    <property type="match status" value="1"/>
</dbReference>
<dbReference type="PANTHER" id="PTHR24148">
    <property type="entry name" value="ANKYRIN REPEAT DOMAIN-CONTAINING PROTEIN 39 HOMOLOG-RELATED"/>
    <property type="match status" value="1"/>
</dbReference>
<protein>
    <recommendedName>
        <fullName evidence="1">Heterokaryon incompatibility domain-containing protein</fullName>
    </recommendedName>
</protein>
<evidence type="ECO:0000259" key="1">
    <source>
        <dbReference type="Pfam" id="PF06985"/>
    </source>
</evidence>
<evidence type="ECO:0000313" key="2">
    <source>
        <dbReference type="EMBL" id="PNP73352.1"/>
    </source>
</evidence>
<dbReference type="InterPro" id="IPR010730">
    <property type="entry name" value="HET"/>
</dbReference>
<dbReference type="Proteomes" id="UP000236664">
    <property type="component" value="Unassembled WGS sequence"/>
</dbReference>